<organism evidence="1 2">
    <name type="scientific">Planococcus wigleyi</name>
    <dbReference type="NCBI Taxonomy" id="2762216"/>
    <lineage>
        <taxon>Bacteria</taxon>
        <taxon>Bacillati</taxon>
        <taxon>Bacillota</taxon>
        <taxon>Bacilli</taxon>
        <taxon>Bacillales</taxon>
        <taxon>Caryophanaceae</taxon>
        <taxon>Planococcus</taxon>
    </lineage>
</organism>
<reference evidence="1 2" key="1">
    <citation type="submission" date="2020-08" db="EMBL/GenBank/DDBJ databases">
        <title>A Genomic Blueprint of the Chicken Gut Microbiome.</title>
        <authorList>
            <person name="Gilroy R."/>
            <person name="Ravi A."/>
            <person name="Getino M."/>
            <person name="Pursley I."/>
            <person name="Horton D.L."/>
            <person name="Alikhan N.-F."/>
            <person name="Baker D."/>
            <person name="Gharbi K."/>
            <person name="Hall N."/>
            <person name="Watson M."/>
            <person name="Adriaenssens E.M."/>
            <person name="Foster-Nyarko E."/>
            <person name="Jarju S."/>
            <person name="Secka A."/>
            <person name="Antonio M."/>
            <person name="Oren A."/>
            <person name="Chaudhuri R."/>
            <person name="La Ragione R.M."/>
            <person name="Hildebrand F."/>
            <person name="Pallen M.J."/>
        </authorList>
    </citation>
    <scope>NUCLEOTIDE SEQUENCE [LARGE SCALE GENOMIC DNA]</scope>
    <source>
        <strain evidence="1 2">Sa1BUA13</strain>
    </source>
</reference>
<accession>A0ABR8WAA5</accession>
<proteinExistence type="predicted"/>
<dbReference type="Proteomes" id="UP000658980">
    <property type="component" value="Unassembled WGS sequence"/>
</dbReference>
<dbReference type="RefSeq" id="WP_191714168.1">
    <property type="nucleotide sequence ID" value="NZ_JACSPU010000001.1"/>
</dbReference>
<gene>
    <name evidence="1" type="ORF">H9630_03960</name>
</gene>
<name>A0ABR8WAA5_9BACL</name>
<evidence type="ECO:0000313" key="2">
    <source>
        <dbReference type="Proteomes" id="UP000658980"/>
    </source>
</evidence>
<sequence length="152" mass="17809">MEVNEQALFDGIIKISELEQRTSDLLNRFGDIERTLLIRRTDIFTLLENEWIGMGIEDTLKLAKRPLEYKLFKQSTLEKILKRPINEIFVDWSLKADKGYAVLTLQKSKHENSFSSEMLFFMCWQRKIPEASGYLLVLLLLENILILTKQAL</sequence>
<keyword evidence="2" id="KW-1185">Reference proteome</keyword>
<dbReference type="EMBL" id="JACSPU010000001">
    <property type="protein sequence ID" value="MBD8013965.1"/>
    <property type="molecule type" value="Genomic_DNA"/>
</dbReference>
<comment type="caution">
    <text evidence="1">The sequence shown here is derived from an EMBL/GenBank/DDBJ whole genome shotgun (WGS) entry which is preliminary data.</text>
</comment>
<protein>
    <submittedName>
        <fullName evidence="1">Uncharacterized protein</fullName>
    </submittedName>
</protein>
<evidence type="ECO:0000313" key="1">
    <source>
        <dbReference type="EMBL" id="MBD8013965.1"/>
    </source>
</evidence>